<dbReference type="Pfam" id="PF20101">
    <property type="entry name" value="DUF6491"/>
    <property type="match status" value="1"/>
</dbReference>
<evidence type="ECO:0000313" key="4">
    <source>
        <dbReference type="Proteomes" id="UP001161391"/>
    </source>
</evidence>
<sequence>MLRPASLIALMALSACATNGTSRSDEIAELLTDHRVGEAVDNICFTRGIDGFSDTNEHSVVLRRGVKDEYLVVTRFCPDLQFAQSIGLDNRQSCLRRQDDIHVFRTAFPQSDIDRSGFTNCYIDSIYKWDKDALDPSDGEDGEMSDDSEMSED</sequence>
<dbReference type="RefSeq" id="WP_284388962.1">
    <property type="nucleotide sequence ID" value="NZ_BSNK01000001.1"/>
</dbReference>
<evidence type="ECO:0000256" key="2">
    <source>
        <dbReference type="SAM" id="SignalP"/>
    </source>
</evidence>
<proteinExistence type="predicted"/>
<reference evidence="3" key="2">
    <citation type="submission" date="2023-01" db="EMBL/GenBank/DDBJ databases">
        <title>Draft genome sequence of Algimonas ampicilliniresistens strain NBRC 108219.</title>
        <authorList>
            <person name="Sun Q."/>
            <person name="Mori K."/>
        </authorList>
    </citation>
    <scope>NUCLEOTIDE SEQUENCE</scope>
    <source>
        <strain evidence="3">NBRC 108219</strain>
    </source>
</reference>
<dbReference type="InterPro" id="IPR045500">
    <property type="entry name" value="DUF6491"/>
</dbReference>
<dbReference type="EMBL" id="BSNK01000001">
    <property type="protein sequence ID" value="GLQ23479.1"/>
    <property type="molecule type" value="Genomic_DNA"/>
</dbReference>
<evidence type="ECO:0000256" key="1">
    <source>
        <dbReference type="SAM" id="MobiDB-lite"/>
    </source>
</evidence>
<dbReference type="Proteomes" id="UP001161391">
    <property type="component" value="Unassembled WGS sequence"/>
</dbReference>
<name>A0ABQ5V7I9_9PROT</name>
<comment type="caution">
    <text evidence="3">The sequence shown here is derived from an EMBL/GenBank/DDBJ whole genome shotgun (WGS) entry which is preliminary data.</text>
</comment>
<keyword evidence="4" id="KW-1185">Reference proteome</keyword>
<keyword evidence="2" id="KW-0732">Signal</keyword>
<organism evidence="3 4">
    <name type="scientific">Algimonas ampicilliniresistens</name>
    <dbReference type="NCBI Taxonomy" id="1298735"/>
    <lineage>
        <taxon>Bacteria</taxon>
        <taxon>Pseudomonadati</taxon>
        <taxon>Pseudomonadota</taxon>
        <taxon>Alphaproteobacteria</taxon>
        <taxon>Maricaulales</taxon>
        <taxon>Robiginitomaculaceae</taxon>
        <taxon>Algimonas</taxon>
    </lineage>
</organism>
<reference evidence="3" key="1">
    <citation type="journal article" date="2014" name="Int. J. Syst. Evol. Microbiol.">
        <title>Complete genome of a new Firmicutes species belonging to the dominant human colonic microbiota ('Ruminococcus bicirculans') reveals two chromosomes and a selective capacity to utilize plant glucans.</title>
        <authorList>
            <consortium name="NISC Comparative Sequencing Program"/>
            <person name="Wegmann U."/>
            <person name="Louis P."/>
            <person name="Goesmann A."/>
            <person name="Henrissat B."/>
            <person name="Duncan S.H."/>
            <person name="Flint H.J."/>
        </authorList>
    </citation>
    <scope>NUCLEOTIDE SEQUENCE</scope>
    <source>
        <strain evidence="3">NBRC 108219</strain>
    </source>
</reference>
<gene>
    <name evidence="3" type="ORF">GCM10007853_13530</name>
</gene>
<feature type="compositionally biased region" description="Acidic residues" evidence="1">
    <location>
        <begin position="135"/>
        <end position="153"/>
    </location>
</feature>
<feature type="signal peptide" evidence="2">
    <location>
        <begin position="1"/>
        <end position="17"/>
    </location>
</feature>
<feature type="chain" id="PRO_5046495754" evidence="2">
    <location>
        <begin position="18"/>
        <end position="153"/>
    </location>
</feature>
<protein>
    <submittedName>
        <fullName evidence="3">Uncharacterized protein</fullName>
    </submittedName>
</protein>
<accession>A0ABQ5V7I9</accession>
<dbReference type="PROSITE" id="PS51257">
    <property type="entry name" value="PROKAR_LIPOPROTEIN"/>
    <property type="match status" value="1"/>
</dbReference>
<feature type="region of interest" description="Disordered" evidence="1">
    <location>
        <begin position="131"/>
        <end position="153"/>
    </location>
</feature>
<evidence type="ECO:0000313" key="3">
    <source>
        <dbReference type="EMBL" id="GLQ23479.1"/>
    </source>
</evidence>